<dbReference type="InterPro" id="IPR025427">
    <property type="entry name" value="DUF4160"/>
</dbReference>
<dbReference type="AlphaFoldDB" id="A0A1W1C729"/>
<name>A0A1W1C729_9ZZZZ</name>
<organism evidence="1">
    <name type="scientific">hydrothermal vent metagenome</name>
    <dbReference type="NCBI Taxonomy" id="652676"/>
    <lineage>
        <taxon>unclassified sequences</taxon>
        <taxon>metagenomes</taxon>
        <taxon>ecological metagenomes</taxon>
    </lineage>
</organism>
<evidence type="ECO:0008006" key="2">
    <source>
        <dbReference type="Google" id="ProtNLM"/>
    </source>
</evidence>
<reference evidence="1" key="1">
    <citation type="submission" date="2016-10" db="EMBL/GenBank/DDBJ databases">
        <authorList>
            <person name="de Groot N.N."/>
        </authorList>
    </citation>
    <scope>NUCLEOTIDE SEQUENCE</scope>
</reference>
<protein>
    <recommendedName>
        <fullName evidence="2">DUF4160 domain-containing protein</fullName>
    </recommendedName>
</protein>
<evidence type="ECO:0000313" key="1">
    <source>
        <dbReference type="EMBL" id="SFV61567.1"/>
    </source>
</evidence>
<accession>A0A1W1C729</accession>
<dbReference type="EMBL" id="FPHH01000063">
    <property type="protein sequence ID" value="SFV61567.1"/>
    <property type="molecule type" value="Genomic_DNA"/>
</dbReference>
<proteinExistence type="predicted"/>
<gene>
    <name evidence="1" type="ORF">MNB_SM-5-382</name>
</gene>
<dbReference type="Pfam" id="PF13711">
    <property type="entry name" value="DUF4160"/>
    <property type="match status" value="1"/>
</dbReference>
<sequence>MPTLLNKNGFKFFFYANEHEPKHIHVMKNDGFAKIELEDLTIVQNYLKPKDLKLALEIIKENQNNFIRIWDEWFN</sequence>